<dbReference type="EMBL" id="LSZW01000050">
    <property type="protein sequence ID" value="KXK66033.1"/>
    <property type="molecule type" value="Genomic_DNA"/>
</dbReference>
<comment type="caution">
    <text evidence="1">The sequence shown here is derived from an EMBL/GenBank/DDBJ whole genome shotgun (WGS) entry which is preliminary data.</text>
</comment>
<proteinExistence type="predicted"/>
<evidence type="ECO:0000313" key="2">
    <source>
        <dbReference type="Proteomes" id="UP000070366"/>
    </source>
</evidence>
<name>A0A136Q5T0_9FIRM</name>
<dbReference type="STRING" id="626937.HMPREF3293_01105"/>
<evidence type="ECO:0000313" key="1">
    <source>
        <dbReference type="EMBL" id="KXK66033.1"/>
    </source>
</evidence>
<reference evidence="1 2" key="1">
    <citation type="submission" date="2016-02" db="EMBL/GenBank/DDBJ databases">
        <authorList>
            <person name="Wen L."/>
            <person name="He K."/>
            <person name="Yang H."/>
        </authorList>
    </citation>
    <scope>NUCLEOTIDE SEQUENCE [LARGE SCALE GENOMIC DNA]</scope>
    <source>
        <strain evidence="1 2">DSM 22607</strain>
    </source>
</reference>
<accession>A0A136Q5T0</accession>
<protein>
    <submittedName>
        <fullName evidence="1">Uncharacterized protein</fullName>
    </submittedName>
</protein>
<dbReference type="Proteomes" id="UP000070366">
    <property type="component" value="Unassembled WGS sequence"/>
</dbReference>
<sequence>MQLPAAGVKHTLFCEKERIKDSAPCLSENLKNIPLIMHCKCVINKGNTRREHIKYDL</sequence>
<organism evidence="1 2">
    <name type="scientific">Christensenella minuta</name>
    <dbReference type="NCBI Taxonomy" id="626937"/>
    <lineage>
        <taxon>Bacteria</taxon>
        <taxon>Bacillati</taxon>
        <taxon>Bacillota</taxon>
        <taxon>Clostridia</taxon>
        <taxon>Christensenellales</taxon>
        <taxon>Christensenellaceae</taxon>
        <taxon>Christensenella</taxon>
    </lineage>
</organism>
<dbReference type="AlphaFoldDB" id="A0A136Q5T0"/>
<gene>
    <name evidence="1" type="ORF">HMPREF3293_01105</name>
</gene>
<keyword evidence="2" id="KW-1185">Reference proteome</keyword>